<dbReference type="EMBL" id="JAQQAF010000007">
    <property type="protein sequence ID" value="KAJ8471381.1"/>
    <property type="molecule type" value="Genomic_DNA"/>
</dbReference>
<protein>
    <submittedName>
        <fullName evidence="1">Uncharacterized protein</fullName>
    </submittedName>
</protein>
<gene>
    <name evidence="1" type="ORF">OPV22_025724</name>
</gene>
<accession>A0AAV8Q868</accession>
<evidence type="ECO:0000313" key="1">
    <source>
        <dbReference type="EMBL" id="KAJ8471381.1"/>
    </source>
</evidence>
<reference evidence="1 2" key="1">
    <citation type="submission" date="2022-12" db="EMBL/GenBank/DDBJ databases">
        <title>Chromosome-scale assembly of the Ensete ventricosum genome.</title>
        <authorList>
            <person name="Dussert Y."/>
            <person name="Stocks J."/>
            <person name="Wendawek A."/>
            <person name="Woldeyes F."/>
            <person name="Nichols R.A."/>
            <person name="Borrell J.S."/>
        </authorList>
    </citation>
    <scope>NUCLEOTIDE SEQUENCE [LARGE SCALE GENOMIC DNA]</scope>
    <source>
        <strain evidence="2">cv. Maze</strain>
        <tissue evidence="1">Seeds</tissue>
    </source>
</reference>
<keyword evidence="2" id="KW-1185">Reference proteome</keyword>
<sequence length="82" mass="9486">MWSVPFKENEYVQWLQSDKGKGRETVKIWVVTHLTADTNCSSRIQEIVPLNAGNIFGAEDSRPVVKWEDLDGNKTRINFVYE</sequence>
<organism evidence="1 2">
    <name type="scientific">Ensete ventricosum</name>
    <name type="common">Abyssinian banana</name>
    <name type="synonym">Musa ensete</name>
    <dbReference type="NCBI Taxonomy" id="4639"/>
    <lineage>
        <taxon>Eukaryota</taxon>
        <taxon>Viridiplantae</taxon>
        <taxon>Streptophyta</taxon>
        <taxon>Embryophyta</taxon>
        <taxon>Tracheophyta</taxon>
        <taxon>Spermatophyta</taxon>
        <taxon>Magnoliopsida</taxon>
        <taxon>Liliopsida</taxon>
        <taxon>Zingiberales</taxon>
        <taxon>Musaceae</taxon>
        <taxon>Ensete</taxon>
    </lineage>
</organism>
<comment type="caution">
    <text evidence="1">The sequence shown here is derived from an EMBL/GenBank/DDBJ whole genome shotgun (WGS) entry which is preliminary data.</text>
</comment>
<proteinExistence type="predicted"/>
<dbReference type="Proteomes" id="UP001222027">
    <property type="component" value="Unassembled WGS sequence"/>
</dbReference>
<evidence type="ECO:0000313" key="2">
    <source>
        <dbReference type="Proteomes" id="UP001222027"/>
    </source>
</evidence>
<dbReference type="AlphaFoldDB" id="A0AAV8Q868"/>
<name>A0AAV8Q868_ENSVE</name>